<protein>
    <submittedName>
        <fullName evidence="1">Uncharacterized protein</fullName>
    </submittedName>
</protein>
<evidence type="ECO:0000313" key="1">
    <source>
        <dbReference type="EMBL" id="CDP15369.1"/>
    </source>
</evidence>
<dbReference type="OMA" id="MRSIATC"/>
<proteinExistence type="predicted"/>
<dbReference type="PhylomeDB" id="A0A068V4C4"/>
<organism evidence="1 2">
    <name type="scientific">Coffea canephora</name>
    <name type="common">Robusta coffee</name>
    <dbReference type="NCBI Taxonomy" id="49390"/>
    <lineage>
        <taxon>Eukaryota</taxon>
        <taxon>Viridiplantae</taxon>
        <taxon>Streptophyta</taxon>
        <taxon>Embryophyta</taxon>
        <taxon>Tracheophyta</taxon>
        <taxon>Spermatophyta</taxon>
        <taxon>Magnoliopsida</taxon>
        <taxon>eudicotyledons</taxon>
        <taxon>Gunneridae</taxon>
        <taxon>Pentapetalae</taxon>
        <taxon>asterids</taxon>
        <taxon>lamiids</taxon>
        <taxon>Gentianales</taxon>
        <taxon>Rubiaceae</taxon>
        <taxon>Ixoroideae</taxon>
        <taxon>Gardenieae complex</taxon>
        <taxon>Bertiereae - Coffeeae clade</taxon>
        <taxon>Coffeeae</taxon>
        <taxon>Coffea</taxon>
    </lineage>
</organism>
<dbReference type="PANTHER" id="PTHR31972">
    <property type="entry name" value="EXPRESSED PROTEIN"/>
    <property type="match status" value="1"/>
</dbReference>
<dbReference type="EMBL" id="HG739182">
    <property type="protein sequence ID" value="CDP15369.1"/>
    <property type="molecule type" value="Genomic_DNA"/>
</dbReference>
<dbReference type="InParanoid" id="A0A068V4C4"/>
<accession>A0A068V4C4</accession>
<evidence type="ECO:0000313" key="2">
    <source>
        <dbReference type="Proteomes" id="UP000295252"/>
    </source>
</evidence>
<dbReference type="OrthoDB" id="678233at2759"/>
<dbReference type="Proteomes" id="UP000295252">
    <property type="component" value="Chromosome VIII"/>
</dbReference>
<keyword evidence="2" id="KW-1185">Reference proteome</keyword>
<dbReference type="STRING" id="49390.A0A068V4C4"/>
<sequence>MRSITTCYSEHSIKVSNSYCSGPSGQPYLSPGLIPSVQNSVTCLYKVKLSAEKHFFIKITWCDSVGQGFSIGIGEDTRSLSKFSRNSRQFKKVKGTKAFECCDSRIEVLWDLSQATFDIGPEPVNGYYVTVWVDSELSLILGDMEEEELDVRKSTSGVQLPKFSLLSRSEHFSGNALYSTKAQFCDAGTCHDIVIKCVGEDTGSKDSELSVTIDKKNVIHVKRLQWNFRGNQTIFVDGLLVDMMWDVHDWFFNPSPGYAVFMFRTRSGLDSRLWLEEKMLEQKEQEKGGFSLLICARKTSD</sequence>
<gene>
    <name evidence="1" type="ORF">GSCOC_T00043075001</name>
</gene>
<dbReference type="InterPro" id="IPR008586">
    <property type="entry name" value="DUF868_pln"/>
</dbReference>
<dbReference type="Gramene" id="CDP15369">
    <property type="protein sequence ID" value="CDP15369"/>
    <property type="gene ID" value="GSCOC_T00043075001"/>
</dbReference>
<dbReference type="Pfam" id="PF05910">
    <property type="entry name" value="DUF868"/>
    <property type="match status" value="1"/>
</dbReference>
<dbReference type="PANTHER" id="PTHR31972:SF16">
    <property type="entry name" value="FAMILY PROTEIN, PUTATIVE (DUF868)-RELATED"/>
    <property type="match status" value="1"/>
</dbReference>
<dbReference type="AlphaFoldDB" id="A0A068V4C4"/>
<reference evidence="2" key="1">
    <citation type="journal article" date="2014" name="Science">
        <title>The coffee genome provides insight into the convergent evolution of caffeine biosynthesis.</title>
        <authorList>
            <person name="Denoeud F."/>
            <person name="Carretero-Paulet L."/>
            <person name="Dereeper A."/>
            <person name="Droc G."/>
            <person name="Guyot R."/>
            <person name="Pietrella M."/>
            <person name="Zheng C."/>
            <person name="Alberti A."/>
            <person name="Anthony F."/>
            <person name="Aprea G."/>
            <person name="Aury J.M."/>
            <person name="Bento P."/>
            <person name="Bernard M."/>
            <person name="Bocs S."/>
            <person name="Campa C."/>
            <person name="Cenci A."/>
            <person name="Combes M.C."/>
            <person name="Crouzillat D."/>
            <person name="Da Silva C."/>
            <person name="Daddiego L."/>
            <person name="De Bellis F."/>
            <person name="Dussert S."/>
            <person name="Garsmeur O."/>
            <person name="Gayraud T."/>
            <person name="Guignon V."/>
            <person name="Jahn K."/>
            <person name="Jamilloux V."/>
            <person name="Joet T."/>
            <person name="Labadie K."/>
            <person name="Lan T."/>
            <person name="Leclercq J."/>
            <person name="Lepelley M."/>
            <person name="Leroy T."/>
            <person name="Li L.T."/>
            <person name="Librado P."/>
            <person name="Lopez L."/>
            <person name="Munoz A."/>
            <person name="Noel B."/>
            <person name="Pallavicini A."/>
            <person name="Perrotta G."/>
            <person name="Poncet V."/>
            <person name="Pot D."/>
            <person name="Priyono X."/>
            <person name="Rigoreau M."/>
            <person name="Rouard M."/>
            <person name="Rozas J."/>
            <person name="Tranchant-Dubreuil C."/>
            <person name="VanBuren R."/>
            <person name="Zhang Q."/>
            <person name="Andrade A.C."/>
            <person name="Argout X."/>
            <person name="Bertrand B."/>
            <person name="de Kochko A."/>
            <person name="Graziosi G."/>
            <person name="Henry R.J."/>
            <person name="Jayarama X."/>
            <person name="Ming R."/>
            <person name="Nagai C."/>
            <person name="Rounsley S."/>
            <person name="Sankoff D."/>
            <person name="Giuliano G."/>
            <person name="Albert V.A."/>
            <person name="Wincker P."/>
            <person name="Lashermes P."/>
        </authorList>
    </citation>
    <scope>NUCLEOTIDE SEQUENCE [LARGE SCALE GENOMIC DNA]</scope>
    <source>
        <strain evidence="2">cv. DH200-94</strain>
    </source>
</reference>
<name>A0A068V4C4_COFCA</name>